<evidence type="ECO:0000313" key="2">
    <source>
        <dbReference type="EMBL" id="WIM70790.1"/>
    </source>
</evidence>
<keyword evidence="3" id="KW-1185">Reference proteome</keyword>
<evidence type="ECO:0008006" key="4">
    <source>
        <dbReference type="Google" id="ProtNLM"/>
    </source>
</evidence>
<accession>A0ABY8VT97</accession>
<dbReference type="Proteomes" id="UP001238805">
    <property type="component" value="Chromosome"/>
</dbReference>
<proteinExistence type="predicted"/>
<gene>
    <name evidence="2" type="ORF">QP029_02885</name>
</gene>
<evidence type="ECO:0000256" key="1">
    <source>
        <dbReference type="SAM" id="MobiDB-lite"/>
    </source>
</evidence>
<sequence>MSFRRTPNPNRNHPLFCPYCAGEELFPAVEDDFAWSCSDCTRVFSVRYHGQDDPLHRPAAARSTSQALQESLARHGHTAVLPGSGETSSGAPAPDAGQDAQKVVSNR</sequence>
<dbReference type="EMBL" id="CP126970">
    <property type="protein sequence ID" value="WIM70790.1"/>
    <property type="molecule type" value="Genomic_DNA"/>
</dbReference>
<reference evidence="2 3" key="1">
    <citation type="submission" date="2023-05" db="EMBL/GenBank/DDBJ databases">
        <title>Corynebacterium suedekumii sp. nov. and Corynebacterium breve sp. nov. isolated from raw cow's milk.</title>
        <authorList>
            <person name="Baer M.K."/>
            <person name="Mehl L."/>
            <person name="Hellmuth R."/>
            <person name="Marke G."/>
            <person name="Lipski A."/>
        </authorList>
    </citation>
    <scope>NUCLEOTIDE SEQUENCE [LARGE SCALE GENOMIC DNA]</scope>
    <source>
        <strain evidence="2 3">LM112</strain>
    </source>
</reference>
<organism evidence="2 3">
    <name type="scientific">Corynebacterium suedekumii</name>
    <dbReference type="NCBI Taxonomy" id="3049801"/>
    <lineage>
        <taxon>Bacteria</taxon>
        <taxon>Bacillati</taxon>
        <taxon>Actinomycetota</taxon>
        <taxon>Actinomycetes</taxon>
        <taxon>Mycobacteriales</taxon>
        <taxon>Corynebacteriaceae</taxon>
        <taxon>Corynebacterium</taxon>
    </lineage>
</organism>
<dbReference type="RefSeq" id="WP_284875370.1">
    <property type="nucleotide sequence ID" value="NZ_CP126970.1"/>
</dbReference>
<feature type="region of interest" description="Disordered" evidence="1">
    <location>
        <begin position="51"/>
        <end position="107"/>
    </location>
</feature>
<evidence type="ECO:0000313" key="3">
    <source>
        <dbReference type="Proteomes" id="UP001238805"/>
    </source>
</evidence>
<protein>
    <recommendedName>
        <fullName evidence="4">Ferredoxin-like protein, involved in electron-transfer</fullName>
    </recommendedName>
</protein>
<name>A0ABY8VT97_9CORY</name>